<dbReference type="InterPro" id="IPR003339">
    <property type="entry name" value="ABC/ECF_trnsptr_transmembrane"/>
</dbReference>
<evidence type="ECO:0000256" key="2">
    <source>
        <dbReference type="ARBA" id="ARBA00022475"/>
    </source>
</evidence>
<comment type="caution">
    <text evidence="7">The sequence shown here is derived from an EMBL/GenBank/DDBJ whole genome shotgun (WGS) entry which is preliminary data.</text>
</comment>
<feature type="transmembrane region" description="Helical" evidence="6">
    <location>
        <begin position="93"/>
        <end position="111"/>
    </location>
</feature>
<dbReference type="STRING" id="1308866.J416_03576"/>
<evidence type="ECO:0000256" key="4">
    <source>
        <dbReference type="ARBA" id="ARBA00022989"/>
    </source>
</evidence>
<sequence>MTPSFLIGQYISTGSVIHRLDPRIKLVMVFIFVFIVFFANHLYSYVLFSTFVIVVALATKIRLSYILKGIMPVGIFLLFTFFLHVVMTNEGQALLTIGPLTIYTGGVIRGIEISVRLFLLVFFTSLLTLTTPPMAITDGLEKLLSPLKKVGVPVHEFALMVSITLRFIPTLMEETDKISKAQASRGVDFRSGSLKSRAYAVVSLLIPLFISSFRRADDLALAMEARGYRGGEGRTNIRALILQKRDYVAMILYGLMILLFIFVQS</sequence>
<evidence type="ECO:0000256" key="1">
    <source>
        <dbReference type="ARBA" id="ARBA00004141"/>
    </source>
</evidence>
<name>N4WTX2_9BACI</name>
<dbReference type="AlphaFoldDB" id="N4WTX2"/>
<dbReference type="PANTHER" id="PTHR34857:SF2">
    <property type="entry name" value="SLL0384 PROTEIN"/>
    <property type="match status" value="1"/>
</dbReference>
<organism evidence="7 8">
    <name type="scientific">Gracilibacillus halophilus YIM-C55.5</name>
    <dbReference type="NCBI Taxonomy" id="1308866"/>
    <lineage>
        <taxon>Bacteria</taxon>
        <taxon>Bacillati</taxon>
        <taxon>Bacillota</taxon>
        <taxon>Bacilli</taxon>
        <taxon>Bacillales</taxon>
        <taxon>Bacillaceae</taxon>
        <taxon>Gracilibacillus</taxon>
    </lineage>
</organism>
<feature type="transmembrane region" description="Helical" evidence="6">
    <location>
        <begin position="65"/>
        <end position="87"/>
    </location>
</feature>
<protein>
    <submittedName>
        <fullName evidence="7">Cobalt/nickel ABC transporter permease</fullName>
    </submittedName>
</protein>
<evidence type="ECO:0000256" key="5">
    <source>
        <dbReference type="ARBA" id="ARBA00023136"/>
    </source>
</evidence>
<dbReference type="Proteomes" id="UP000012283">
    <property type="component" value="Unassembled WGS sequence"/>
</dbReference>
<feature type="transmembrane region" description="Helical" evidence="6">
    <location>
        <begin position="198"/>
        <end position="216"/>
    </location>
</feature>
<dbReference type="RefSeq" id="WP_003464686.1">
    <property type="nucleotide sequence ID" value="NZ_APML01000014.1"/>
</dbReference>
<feature type="transmembrane region" description="Helical" evidence="6">
    <location>
        <begin position="29"/>
        <end position="58"/>
    </location>
</feature>
<comment type="subcellular location">
    <subcellularLocation>
        <location evidence="1">Membrane</location>
        <topology evidence="1">Multi-pass membrane protein</topology>
    </subcellularLocation>
</comment>
<evidence type="ECO:0000256" key="3">
    <source>
        <dbReference type="ARBA" id="ARBA00022692"/>
    </source>
</evidence>
<dbReference type="InterPro" id="IPR051611">
    <property type="entry name" value="ECF_transporter_component"/>
</dbReference>
<dbReference type="eggNOG" id="COG0619">
    <property type="taxonomic scope" value="Bacteria"/>
</dbReference>
<dbReference type="PANTHER" id="PTHR34857">
    <property type="entry name" value="SLL0384 PROTEIN"/>
    <property type="match status" value="1"/>
</dbReference>
<dbReference type="OrthoDB" id="8075495at2"/>
<dbReference type="EMBL" id="APML01000014">
    <property type="protein sequence ID" value="ENH97810.1"/>
    <property type="molecule type" value="Genomic_DNA"/>
</dbReference>
<evidence type="ECO:0000256" key="6">
    <source>
        <dbReference type="SAM" id="Phobius"/>
    </source>
</evidence>
<gene>
    <name evidence="7" type="ORF">J416_03576</name>
</gene>
<feature type="transmembrane region" description="Helical" evidence="6">
    <location>
        <begin position="118"/>
        <end position="136"/>
    </location>
</feature>
<keyword evidence="5 6" id="KW-0472">Membrane</keyword>
<dbReference type="GO" id="GO:0005886">
    <property type="term" value="C:plasma membrane"/>
    <property type="evidence" value="ECO:0007669"/>
    <property type="project" value="UniProtKB-ARBA"/>
</dbReference>
<keyword evidence="4 6" id="KW-1133">Transmembrane helix</keyword>
<evidence type="ECO:0000313" key="7">
    <source>
        <dbReference type="EMBL" id="ENH97810.1"/>
    </source>
</evidence>
<dbReference type="CDD" id="cd16914">
    <property type="entry name" value="EcfT"/>
    <property type="match status" value="1"/>
</dbReference>
<proteinExistence type="predicted"/>
<dbReference type="PATRIC" id="fig|1308866.3.peg.725"/>
<feature type="transmembrane region" description="Helical" evidence="6">
    <location>
        <begin position="247"/>
        <end position="264"/>
    </location>
</feature>
<reference evidence="7 8" key="1">
    <citation type="submission" date="2013-03" db="EMBL/GenBank/DDBJ databases">
        <title>Draft genome sequence of Gracibacillus halophilus YIM-C55.5, a moderately halophilic and thermophilic organism from the Xiaochaidamu salt lake.</title>
        <authorList>
            <person name="Sugumar T."/>
            <person name="Polireddy D.R."/>
            <person name="Antony A."/>
            <person name="Madhava Y.R."/>
            <person name="Sivakumar N."/>
        </authorList>
    </citation>
    <scope>NUCLEOTIDE SEQUENCE [LARGE SCALE GENOMIC DNA]</scope>
    <source>
        <strain evidence="7 8">YIM-C55.5</strain>
    </source>
</reference>
<keyword evidence="8" id="KW-1185">Reference proteome</keyword>
<keyword evidence="3 6" id="KW-0812">Transmembrane</keyword>
<keyword evidence="2" id="KW-1003">Cell membrane</keyword>
<evidence type="ECO:0000313" key="8">
    <source>
        <dbReference type="Proteomes" id="UP000012283"/>
    </source>
</evidence>
<dbReference type="Pfam" id="PF02361">
    <property type="entry name" value="CbiQ"/>
    <property type="match status" value="1"/>
</dbReference>
<accession>N4WTX2</accession>